<feature type="compositionally biased region" description="Basic and acidic residues" evidence="3">
    <location>
        <begin position="808"/>
        <end position="820"/>
    </location>
</feature>
<keyword evidence="1" id="KW-0862">Zinc</keyword>
<name>A0AAW0XY10_CHEQU</name>
<feature type="region of interest" description="Disordered" evidence="3">
    <location>
        <begin position="525"/>
        <end position="603"/>
    </location>
</feature>
<dbReference type="Pfam" id="PF03915">
    <property type="entry name" value="AIP3"/>
    <property type="match status" value="1"/>
</dbReference>
<dbReference type="GO" id="GO:0008270">
    <property type="term" value="F:zinc ion binding"/>
    <property type="evidence" value="ECO:0007669"/>
    <property type="project" value="UniProtKB-KW"/>
</dbReference>
<keyword evidence="1" id="KW-0863">Zinc-finger</keyword>
<feature type="compositionally biased region" description="Basic and acidic residues" evidence="3">
    <location>
        <begin position="547"/>
        <end position="557"/>
    </location>
</feature>
<evidence type="ECO:0000313" key="5">
    <source>
        <dbReference type="EMBL" id="KAK8744604.1"/>
    </source>
</evidence>
<feature type="region of interest" description="Disordered" evidence="3">
    <location>
        <begin position="626"/>
        <end position="670"/>
    </location>
</feature>
<keyword evidence="1" id="KW-0479">Metal-binding</keyword>
<feature type="coiled-coil region" evidence="2">
    <location>
        <begin position="142"/>
        <end position="169"/>
    </location>
</feature>
<organism evidence="5 6">
    <name type="scientific">Cherax quadricarinatus</name>
    <name type="common">Australian red claw crayfish</name>
    <dbReference type="NCBI Taxonomy" id="27406"/>
    <lineage>
        <taxon>Eukaryota</taxon>
        <taxon>Metazoa</taxon>
        <taxon>Ecdysozoa</taxon>
        <taxon>Arthropoda</taxon>
        <taxon>Crustacea</taxon>
        <taxon>Multicrustacea</taxon>
        <taxon>Malacostraca</taxon>
        <taxon>Eumalacostraca</taxon>
        <taxon>Eucarida</taxon>
        <taxon>Decapoda</taxon>
        <taxon>Pleocyemata</taxon>
        <taxon>Astacidea</taxon>
        <taxon>Parastacoidea</taxon>
        <taxon>Parastacidae</taxon>
        <taxon>Cherax</taxon>
    </lineage>
</organism>
<comment type="caution">
    <text evidence="5">The sequence shown here is derived from an EMBL/GenBank/DDBJ whole genome shotgun (WGS) entry which is preliminary data.</text>
</comment>
<dbReference type="GO" id="GO:0044325">
    <property type="term" value="F:transmembrane transporter binding"/>
    <property type="evidence" value="ECO:0007669"/>
    <property type="project" value="TreeGrafter"/>
</dbReference>
<dbReference type="EMBL" id="JARKIK010000022">
    <property type="protein sequence ID" value="KAK8744604.1"/>
    <property type="molecule type" value="Genomic_DNA"/>
</dbReference>
<dbReference type="SMART" id="SM00336">
    <property type="entry name" value="BBOX"/>
    <property type="match status" value="1"/>
</dbReference>
<accession>A0AAW0XY10</accession>
<evidence type="ECO:0000256" key="3">
    <source>
        <dbReference type="SAM" id="MobiDB-lite"/>
    </source>
</evidence>
<evidence type="ECO:0000256" key="2">
    <source>
        <dbReference type="SAM" id="Coils"/>
    </source>
</evidence>
<dbReference type="PROSITE" id="PS50119">
    <property type="entry name" value="ZF_BBOX"/>
    <property type="match status" value="1"/>
</dbReference>
<dbReference type="GO" id="GO:0030544">
    <property type="term" value="F:Hsp70 protein binding"/>
    <property type="evidence" value="ECO:0007669"/>
    <property type="project" value="InterPro"/>
</dbReference>
<dbReference type="Gene3D" id="3.30.160.60">
    <property type="entry name" value="Classic Zinc Finger"/>
    <property type="match status" value="1"/>
</dbReference>
<feature type="region of interest" description="Disordered" evidence="3">
    <location>
        <begin position="908"/>
        <end position="954"/>
    </location>
</feature>
<proteinExistence type="predicted"/>
<dbReference type="InterPro" id="IPR022782">
    <property type="entry name" value="AIP3-like_C"/>
</dbReference>
<dbReference type="InterPro" id="IPR039320">
    <property type="entry name" value="RNF207"/>
</dbReference>
<gene>
    <name evidence="5" type="ORF">OTU49_017391</name>
</gene>
<dbReference type="PANTHER" id="PTHR22635:SF0">
    <property type="entry name" value="RING FINGER PROTEIN 207"/>
    <property type="match status" value="1"/>
</dbReference>
<dbReference type="InterPro" id="IPR000315">
    <property type="entry name" value="Znf_B-box"/>
</dbReference>
<keyword evidence="6" id="KW-1185">Reference proteome</keyword>
<feature type="domain" description="B box-type" evidence="4">
    <location>
        <begin position="10"/>
        <end position="58"/>
    </location>
</feature>
<feature type="region of interest" description="Disordered" evidence="3">
    <location>
        <begin position="690"/>
        <end position="710"/>
    </location>
</feature>
<dbReference type="PANTHER" id="PTHR22635">
    <property type="entry name" value="RING FINGER PROTEIN 207"/>
    <property type="match status" value="1"/>
</dbReference>
<dbReference type="Proteomes" id="UP001445076">
    <property type="component" value="Unassembled WGS sequence"/>
</dbReference>
<dbReference type="AlphaFoldDB" id="A0AAW0XY10"/>
<reference evidence="5 6" key="1">
    <citation type="journal article" date="2024" name="BMC Genomics">
        <title>Genome assembly of redclaw crayfish (Cherax quadricarinatus) provides insights into its immune adaptation and hypoxia tolerance.</title>
        <authorList>
            <person name="Liu Z."/>
            <person name="Zheng J."/>
            <person name="Li H."/>
            <person name="Fang K."/>
            <person name="Wang S."/>
            <person name="He J."/>
            <person name="Zhou D."/>
            <person name="Weng S."/>
            <person name="Chi M."/>
            <person name="Gu Z."/>
            <person name="He J."/>
            <person name="Li F."/>
            <person name="Wang M."/>
        </authorList>
    </citation>
    <scope>NUCLEOTIDE SEQUENCE [LARGE SCALE GENOMIC DNA]</scope>
    <source>
        <strain evidence="5">ZL_2023a</strain>
    </source>
</reference>
<sequence>MVFLVESSCEERPQCANCDKTNQSAMFFCNTCGQVLCGHCREETHRARMFSLHDIIHMSKRGREVNRKCSMHGEPQIMFSTTKRTMLCITCFRESSIDARLHCIDLDTAYTQGCKKLDRAVMSIRELQNSVRDGVFLFKALLDELRKNMETEKHNINTLSENLQETVRRTQDSLLREVDGQYDAKDKLFRSQLSSLGALLPIIQVHLLMCTTFSSSASKYEFLDLVFQLMERLAAIAHLSHPLRPAQSSQVRSSFKSEFSRSLEPLLSSVGKGRGGEPLTMPSGSSGCSEKQSSEGGCASRPPSAASAMGPASFAIPGSRRSLSAAKLKILESGGPFAEHCKTHDNKFRQELTGKFTRLKEEAQELHRDVTLRRCLTRRGRVEEIVRECAALEEEFRAYTDEMEELRGVFDAAWDDQIQRVYAEQEVFQSQVNDVASLRDENKRLMIIAQQLEPYIRSITALMERISPKLQVPQSQGASTVSVVESSENIMQQILEQISACKPDQQQRVEGRGCADGASRVCGPVDDSGGGSSSPAMLLAGIPKPPDPPHTRRTPPDHEDDQESDHAHGFSPGPGSGRADPGPTREGDKYRGPVSPASSMASTLASSVLGGSYVEVRRVERGIRRKRQNSEGDSLVWERHRGCESESEMVSSTSSLRLNQRRGSEGSDVEEVKKGVFMQLLEKVRLRDEKKKHDYESDVDEGRASSRERGAVGRVVHRLSRTKVMPDHHTDRYLDLAAAAFDASAIPERPKSACDNTLLRAAAKLYSGIGSVRGISSEPEHNHGTSAERLDESQVRAVAAACRSRESSLGRARSAEREAGIRTPKAVPVPQVPQGGQGKPDFNLGEVKAIVHAEQLGGTSRKSPGRKDIETIYAVATVPRKTTSKKENIYENVPISTEVSSRIYRDESHSRPVFKKQNSLDALPSDAGRGGTMRKSEGGSGAGRHGTLRKADSFEGHEEAVKTLVAAVQETRILRRKKTK</sequence>
<feature type="coiled-coil region" evidence="2">
    <location>
        <begin position="349"/>
        <end position="409"/>
    </location>
</feature>
<dbReference type="CDD" id="cd19814">
    <property type="entry name" value="Bbox1_RNF207-like"/>
    <property type="match status" value="1"/>
</dbReference>
<evidence type="ECO:0000259" key="4">
    <source>
        <dbReference type="PROSITE" id="PS50119"/>
    </source>
</evidence>
<keyword evidence="2" id="KW-0175">Coiled coil</keyword>
<feature type="region of interest" description="Disordered" evidence="3">
    <location>
        <begin position="808"/>
        <end position="838"/>
    </location>
</feature>
<dbReference type="Gene3D" id="1.20.58.1540">
    <property type="entry name" value="Actin interacting protein 3, C-terminal domain"/>
    <property type="match status" value="1"/>
</dbReference>
<evidence type="ECO:0000256" key="1">
    <source>
        <dbReference type="PROSITE-ProRule" id="PRU00024"/>
    </source>
</evidence>
<feature type="region of interest" description="Disordered" evidence="3">
    <location>
        <begin position="267"/>
        <end position="313"/>
    </location>
</feature>
<feature type="compositionally biased region" description="Low complexity" evidence="3">
    <location>
        <begin position="283"/>
        <end position="313"/>
    </location>
</feature>
<dbReference type="Pfam" id="PF00643">
    <property type="entry name" value="zf-B_box"/>
    <property type="match status" value="1"/>
</dbReference>
<protein>
    <recommendedName>
        <fullName evidence="4">B box-type domain-containing protein</fullName>
    </recommendedName>
</protein>
<evidence type="ECO:0000313" key="6">
    <source>
        <dbReference type="Proteomes" id="UP001445076"/>
    </source>
</evidence>
<dbReference type="GO" id="GO:0048471">
    <property type="term" value="C:perinuclear region of cytoplasm"/>
    <property type="evidence" value="ECO:0007669"/>
    <property type="project" value="TreeGrafter"/>
</dbReference>